<dbReference type="Pfam" id="PF07007">
    <property type="entry name" value="LprI"/>
    <property type="match status" value="1"/>
</dbReference>
<evidence type="ECO:0000313" key="4">
    <source>
        <dbReference type="Proteomes" id="UP000281128"/>
    </source>
</evidence>
<reference evidence="3 4" key="1">
    <citation type="submission" date="2018-09" db="EMBL/GenBank/DDBJ databases">
        <title>Roseovarius spongiae sp. nov., isolated from a marine sponge.</title>
        <authorList>
            <person name="Zhuang L."/>
            <person name="Luo L."/>
        </authorList>
    </citation>
    <scope>NUCLEOTIDE SEQUENCE [LARGE SCALE GENOMIC DNA]</scope>
    <source>
        <strain evidence="3 4">HN-E21</strain>
    </source>
</reference>
<dbReference type="PANTHER" id="PTHR39176:SF1">
    <property type="entry name" value="PERIPLASMIC PROTEIN"/>
    <property type="match status" value="1"/>
</dbReference>
<feature type="signal peptide" evidence="1">
    <location>
        <begin position="1"/>
        <end position="19"/>
    </location>
</feature>
<dbReference type="Proteomes" id="UP000281128">
    <property type="component" value="Unassembled WGS sequence"/>
</dbReference>
<keyword evidence="1" id="KW-0732">Signal</keyword>
<gene>
    <name evidence="3" type="ORF">D6850_09005</name>
</gene>
<dbReference type="EMBL" id="RAPE01000002">
    <property type="protein sequence ID" value="RKF14988.1"/>
    <property type="molecule type" value="Genomic_DNA"/>
</dbReference>
<accession>A0A3A8AV70</accession>
<protein>
    <submittedName>
        <fullName evidence="3">DUF1311 domain-containing protein</fullName>
    </submittedName>
</protein>
<dbReference type="Gene3D" id="1.20.1270.180">
    <property type="match status" value="1"/>
</dbReference>
<proteinExistence type="predicted"/>
<comment type="caution">
    <text evidence="3">The sequence shown here is derived from an EMBL/GenBank/DDBJ whole genome shotgun (WGS) entry which is preliminary data.</text>
</comment>
<dbReference type="InterPro" id="IPR009739">
    <property type="entry name" value="LprI-like_N"/>
</dbReference>
<organism evidence="3 4">
    <name type="scientific">Roseovarius spongiae</name>
    <dbReference type="NCBI Taxonomy" id="2320272"/>
    <lineage>
        <taxon>Bacteria</taxon>
        <taxon>Pseudomonadati</taxon>
        <taxon>Pseudomonadota</taxon>
        <taxon>Alphaproteobacteria</taxon>
        <taxon>Rhodobacterales</taxon>
        <taxon>Roseobacteraceae</taxon>
        <taxon>Roseovarius</taxon>
    </lineage>
</organism>
<feature type="domain" description="Lysozyme inhibitor LprI-like N-terminal" evidence="2">
    <location>
        <begin position="54"/>
        <end position="151"/>
    </location>
</feature>
<dbReference type="PANTHER" id="PTHR39176">
    <property type="entry name" value="PERIPLASMIC PROTEIN-RELATED"/>
    <property type="match status" value="1"/>
</dbReference>
<evidence type="ECO:0000256" key="1">
    <source>
        <dbReference type="SAM" id="SignalP"/>
    </source>
</evidence>
<dbReference type="RefSeq" id="WP_121166006.1">
    <property type="nucleotide sequence ID" value="NZ_RAPE01000002.1"/>
</dbReference>
<evidence type="ECO:0000259" key="2">
    <source>
        <dbReference type="Pfam" id="PF07007"/>
    </source>
</evidence>
<sequence length="157" mass="16723">MRLASGLAGLAMMAGAAVAQDAPPIDTVAVRACMAQTPLGVVQPDCIGRASNACQARPGGDTTIGITECIMAETQVWDAMLNEEYKAVRRMFRSEGGEGLTVALRDAQRAWIAFRDAECGLAYSRWAGGSIRTIVAANCQLGMTAQRTLELRDMRAN</sequence>
<dbReference type="OrthoDB" id="7340239at2"/>
<name>A0A3A8AV70_9RHOB</name>
<keyword evidence="4" id="KW-1185">Reference proteome</keyword>
<dbReference type="AlphaFoldDB" id="A0A3A8AV70"/>
<feature type="chain" id="PRO_5017201147" evidence="1">
    <location>
        <begin position="20"/>
        <end position="157"/>
    </location>
</feature>
<evidence type="ECO:0000313" key="3">
    <source>
        <dbReference type="EMBL" id="RKF14988.1"/>
    </source>
</evidence>